<keyword evidence="3" id="KW-1185">Reference proteome</keyword>
<protein>
    <submittedName>
        <fullName evidence="2">FRG domain-containing protein</fullName>
    </submittedName>
</protein>
<name>A0A9X4MFS5_9BACT</name>
<proteinExistence type="predicted"/>
<dbReference type="AlphaFoldDB" id="A0A9X4MFS5"/>
<evidence type="ECO:0000259" key="1">
    <source>
        <dbReference type="SMART" id="SM00901"/>
    </source>
</evidence>
<gene>
    <name evidence="2" type="ORF">OLX77_00990</name>
</gene>
<comment type="caution">
    <text evidence="2">The sequence shown here is derived from an EMBL/GenBank/DDBJ whole genome shotgun (WGS) entry which is preliminary data.</text>
</comment>
<feature type="domain" description="FRG" evidence="1">
    <location>
        <begin position="62"/>
        <end position="166"/>
    </location>
</feature>
<dbReference type="Proteomes" id="UP001154240">
    <property type="component" value="Unassembled WGS sequence"/>
</dbReference>
<accession>A0A9X4MFS5</accession>
<reference evidence="2" key="2">
    <citation type="submission" date="2022-10" db="EMBL/GenBank/DDBJ databases">
        <authorList>
            <person name="Aronson H.S."/>
        </authorList>
    </citation>
    <scope>NUCLEOTIDE SEQUENCE</scope>
    <source>
        <strain evidence="2">RS19-109</strain>
    </source>
</reference>
<dbReference type="EMBL" id="JAPHEH010000001">
    <property type="protein sequence ID" value="MDG4474733.1"/>
    <property type="molecule type" value="Genomic_DNA"/>
</dbReference>
<organism evidence="2 3">
    <name type="scientific">Thiovibrio frasassiensis</name>
    <dbReference type="NCBI Taxonomy" id="2984131"/>
    <lineage>
        <taxon>Bacteria</taxon>
        <taxon>Pseudomonadati</taxon>
        <taxon>Thermodesulfobacteriota</taxon>
        <taxon>Desulfobulbia</taxon>
        <taxon>Desulfobulbales</taxon>
        <taxon>Thiovibrionaceae</taxon>
        <taxon>Thiovibrio</taxon>
    </lineage>
</organism>
<dbReference type="Pfam" id="PF08867">
    <property type="entry name" value="FRG"/>
    <property type="match status" value="1"/>
</dbReference>
<sequence>MLIEQGKRLLSVMGYAYSLMPMNFPDDESWINRYGIVSELGIDLLTPVATSAGRYRFMPGPEFSPRLYRGQNKFYPRCRPSIFRGMSDVDALYWVAKSIELSAVMDRHPATSDLMAYQIEGLDFALSIEAIAQHYQYPTQLLDFSRSRDVAMFFATCVSDQAGDAFSPLQSGVAVLYTVNLRELILQRGGQSSFLPLGLEPLPRPEAQRALALRLGRGENLNDMPWVQHQKLEITPTLSRHYFEMFDGGKKLFPDNPFDGHIAALRTNRTLPLQALEFGIEQGLLPAHPEGVTGARNALKAAGYTVEYRAIDIDESVMQAAADEWAVRKLDYFSRIRIRGVADHMVIE</sequence>
<evidence type="ECO:0000313" key="3">
    <source>
        <dbReference type="Proteomes" id="UP001154240"/>
    </source>
</evidence>
<reference evidence="2" key="1">
    <citation type="journal article" date="2022" name="bioRxiv">
        <title>Thiovibrio frasassiensisgen. nov., sp. nov., an autotrophic, elemental sulfur disproportionating bacterium isolated from sulfidic karst sediment, and proposal of Thiovibrionaceae fam. nov.</title>
        <authorList>
            <person name="Aronson H."/>
            <person name="Thomas C."/>
            <person name="Bhattacharyya M."/>
            <person name="Eckstein S."/>
            <person name="Jensen S."/>
            <person name="Barco R."/>
            <person name="Macalady J."/>
            <person name="Amend J."/>
        </authorList>
    </citation>
    <scope>NUCLEOTIDE SEQUENCE</scope>
    <source>
        <strain evidence="2">RS19-109</strain>
    </source>
</reference>
<dbReference type="RefSeq" id="WP_307631713.1">
    <property type="nucleotide sequence ID" value="NZ_JAPHEH010000001.1"/>
</dbReference>
<dbReference type="InterPro" id="IPR014966">
    <property type="entry name" value="FRG-dom"/>
</dbReference>
<evidence type="ECO:0000313" key="2">
    <source>
        <dbReference type="EMBL" id="MDG4474733.1"/>
    </source>
</evidence>
<dbReference type="SMART" id="SM00901">
    <property type="entry name" value="FRG"/>
    <property type="match status" value="1"/>
</dbReference>